<dbReference type="OrthoDB" id="3784214at2759"/>
<name>A0A7U2FBC8_PHANO</name>
<protein>
    <submittedName>
        <fullName evidence="1">Uncharacterized protein</fullName>
    </submittedName>
</protein>
<dbReference type="AlphaFoldDB" id="A0A7U2FBC8"/>
<organism evidence="1 2">
    <name type="scientific">Phaeosphaeria nodorum (strain SN15 / ATCC MYA-4574 / FGSC 10173)</name>
    <name type="common">Glume blotch fungus</name>
    <name type="synonym">Parastagonospora nodorum</name>
    <dbReference type="NCBI Taxonomy" id="321614"/>
    <lineage>
        <taxon>Eukaryota</taxon>
        <taxon>Fungi</taxon>
        <taxon>Dikarya</taxon>
        <taxon>Ascomycota</taxon>
        <taxon>Pezizomycotina</taxon>
        <taxon>Dothideomycetes</taxon>
        <taxon>Pleosporomycetidae</taxon>
        <taxon>Pleosporales</taxon>
        <taxon>Pleosporineae</taxon>
        <taxon>Phaeosphaeriaceae</taxon>
        <taxon>Parastagonospora</taxon>
    </lineage>
</organism>
<evidence type="ECO:0000313" key="1">
    <source>
        <dbReference type="EMBL" id="QRD01119.1"/>
    </source>
</evidence>
<sequence length="345" mass="39242">MPPKRKLVVVPQLVINKKMRQNNTANRRPAVKVTQYTMPKAPSGILRPIRKVIAPEQPSPPDSPMSSLRSQSFPSTVIVKPSGRYELDRYPWDDYQDSIVVNSIEDDYGSPDEFADDLTGVKHYLHMLNQRPYTRICTDFDEYRWHGTSRPNHTHDYAYHEMAADDDTYTSLPLQVPDYTNPIYTATTSNPAVFLAITFIACHNLAFLDLTSALNHIPNHSPSRFAPISLTNIARMPYTPRATDVSLTLLFAPKFYPDDTHAIGFYGVSGTCLFTPCSTARLEKFGLIDWAHKAGDGKRRHVRAVGRRGGRWLKGETVEDWEEWKKSVNRVGKGWGKRVREFMGQ</sequence>
<dbReference type="KEGG" id="pno:SNOG_15286"/>
<dbReference type="EMBL" id="CP069033">
    <property type="protein sequence ID" value="QRD01119.1"/>
    <property type="molecule type" value="Genomic_DNA"/>
</dbReference>
<gene>
    <name evidence="1" type="ORF">JI435_152860</name>
</gene>
<evidence type="ECO:0000313" key="2">
    <source>
        <dbReference type="Proteomes" id="UP000663193"/>
    </source>
</evidence>
<dbReference type="RefSeq" id="XP_001805441.1">
    <property type="nucleotide sequence ID" value="XM_001805389.1"/>
</dbReference>
<keyword evidence="2" id="KW-1185">Reference proteome</keyword>
<proteinExistence type="predicted"/>
<dbReference type="VEuPathDB" id="FungiDB:JI435_152860"/>
<dbReference type="Proteomes" id="UP000663193">
    <property type="component" value="Chromosome 11"/>
</dbReference>
<reference evidence="2" key="1">
    <citation type="journal article" date="2021" name="BMC Genomics">
        <title>Chromosome-level genome assembly and manually-curated proteome of model necrotroph Parastagonospora nodorum Sn15 reveals a genome-wide trove of candidate effector homologs, and redundancy of virulence-related functions within an accessory chromosome.</title>
        <authorList>
            <person name="Bertazzoni S."/>
            <person name="Jones D.A.B."/>
            <person name="Phan H.T."/>
            <person name="Tan K.-C."/>
            <person name="Hane J.K."/>
        </authorList>
    </citation>
    <scope>NUCLEOTIDE SEQUENCE [LARGE SCALE GENOMIC DNA]</scope>
    <source>
        <strain evidence="2">SN15 / ATCC MYA-4574 / FGSC 10173)</strain>
    </source>
</reference>
<accession>A0A7U2FBC8</accession>
<dbReference type="OMA" id="PWDSHQD"/>